<evidence type="ECO:0000313" key="1">
    <source>
        <dbReference type="EMBL" id="EDQ48795.1"/>
    </source>
</evidence>
<accession>A9U6A9</accession>
<dbReference type="EMBL" id="DS545887">
    <property type="protein sequence ID" value="EDQ48795.1"/>
    <property type="molecule type" value="Genomic_DNA"/>
</dbReference>
<reference evidence="1" key="1">
    <citation type="journal article" date="2008" name="Science">
        <title>The Physcomitrella genome reveals evolutionary insights into the conquest of land by plants.</title>
        <authorList>
            <person name="Rensing S."/>
            <person name="Lang D."/>
            <person name="Zimmer A."/>
            <person name="Terry A."/>
            <person name="Salamov A."/>
            <person name="Shapiro H."/>
            <person name="Nishiyama T."/>
            <person name="Perroud P.-F."/>
            <person name="Lindquist E."/>
            <person name="Kamisugi Y."/>
            <person name="Tanahashi T."/>
            <person name="Sakakibara K."/>
            <person name="Fujita T."/>
            <person name="Oishi K."/>
            <person name="Shin-I T."/>
            <person name="Kuroki Y."/>
            <person name="Toyoda A."/>
            <person name="Suzuki Y."/>
            <person name="Hashimoto A."/>
            <person name="Yamaguchi K."/>
            <person name="Sugano A."/>
            <person name="Kohara Y."/>
            <person name="Fujiyama A."/>
            <person name="Anterola A."/>
            <person name="Aoki S."/>
            <person name="Ashton N."/>
            <person name="Barbazuk W.B."/>
            <person name="Barker E."/>
            <person name="Bennetzen J."/>
            <person name="Bezanilla M."/>
            <person name="Blankenship R."/>
            <person name="Cho S.H."/>
            <person name="Dutcher S."/>
            <person name="Estelle M."/>
            <person name="Fawcett J.A."/>
            <person name="Gundlach H."/>
            <person name="Hanada K."/>
            <person name="Heyl A."/>
            <person name="Hicks K.A."/>
            <person name="Hugh J."/>
            <person name="Lohr M."/>
            <person name="Mayer K."/>
            <person name="Melkozernov A."/>
            <person name="Murata T."/>
            <person name="Nelson D."/>
            <person name="Pils B."/>
            <person name="Prigge M."/>
            <person name="Reiss B."/>
            <person name="Renner T."/>
            <person name="Rombauts S."/>
            <person name="Rushton P."/>
            <person name="Sanderfoot A."/>
            <person name="Schween G."/>
            <person name="Shiu S.-H."/>
            <person name="Stueber K."/>
            <person name="Theodoulou F.L."/>
            <person name="Tu H."/>
            <person name="Van de Peer Y."/>
            <person name="Verrier P.J."/>
            <person name="Waters E."/>
            <person name="Wood A."/>
            <person name="Yang L."/>
            <person name="Cove D."/>
            <person name="Cuming A."/>
            <person name="Hasebe M."/>
            <person name="Lucas S."/>
            <person name="Mishler D.B."/>
            <person name="Reski R."/>
            <person name="Grigoriev I."/>
            <person name="Quatrano R.S."/>
            <person name="Boore J.L."/>
        </authorList>
    </citation>
    <scope>NUCLEOTIDE SEQUENCE [LARGE SCALE GENOMIC DNA]</scope>
</reference>
<dbReference type="InterPro" id="IPR026838">
    <property type="entry name" value="YheC/D"/>
</dbReference>
<name>A9U6A9_PHYPA</name>
<dbReference type="Gene3D" id="3.30.470.20">
    <property type="entry name" value="ATP-grasp fold, B domain"/>
    <property type="match status" value="1"/>
</dbReference>
<organism>
    <name type="scientific">Physcomitrium patens</name>
    <name type="common">Spreading-leaved earth moss</name>
    <name type="synonym">Physcomitrella patens</name>
    <dbReference type="NCBI Taxonomy" id="3218"/>
    <lineage>
        <taxon>Eukaryota</taxon>
        <taxon>Viridiplantae</taxon>
        <taxon>Streptophyta</taxon>
        <taxon>Embryophyta</taxon>
        <taxon>Bryophyta</taxon>
        <taxon>Bryophytina</taxon>
        <taxon>Bryopsida</taxon>
        <taxon>Funariidae</taxon>
        <taxon>Funariales</taxon>
        <taxon>Funariaceae</taxon>
        <taxon>Physcomitrium</taxon>
    </lineage>
</organism>
<dbReference type="AlphaFoldDB" id="A9U6A9"/>
<dbReference type="Pfam" id="PF14398">
    <property type="entry name" value="ATPgrasp_YheCD"/>
    <property type="match status" value="1"/>
</dbReference>
<sequence length="485" mass="52939">MSSYDELIRFIHQYPSDRQPALPFALEGDSSMLKSKITVQVPQAGTLAEDTILLGDAYVKQYKLSPGHPVTLKFGSFRTTVRISSGGKGDVMKIGASLARQMGIPGGAVLRSSYKQSSSTLSFGPLIGVLISRDYPQQTDRPFGAITMFCRELVDACAAQGASVYFLTPDAAVSGSRIEGWVYNGGWRKTSMPVPDVVYNRLTTRKLENRPSVQQFFKEAKSRYGTQVFNEKFLDKNEVFGALGHESSLAKYLPDSRLLRSYADLKSMAPRHPVLFLKPERGSLGKGIIRVSKLEGESVLATYTAPAGIRRQSYPSLAKLYSSLGGKLKTVRYQLQQGLTLIDIGKRPVDFRALVQKNHSGNWALTSIVARTAGSNHFVSNLARGGTLSRVKEAVARSNLAPGYKAGAGAKLQKAALDIAQGIDARIPAHFGELGIDLALDTGGRVWLLEVNSKPSKNDNTPLNEGKIRPSVRNMIQYSRYLAGF</sequence>
<gene>
    <name evidence="1" type="ORF">PHYPADRAFT_103108</name>
</gene>
<dbReference type="SUPFAM" id="SSF56059">
    <property type="entry name" value="Glutathione synthetase ATP-binding domain-like"/>
    <property type="match status" value="1"/>
</dbReference>
<protein>
    <submittedName>
        <fullName evidence="1">Predicted protein</fullName>
    </submittedName>
</protein>
<proteinExistence type="predicted"/>
<dbReference type="eggNOG" id="ENOG502STF2">
    <property type="taxonomic scope" value="Eukaryota"/>
</dbReference>
<dbReference type="HOGENOM" id="CLU_044334_0_1_1"/>